<dbReference type="InterPro" id="IPR043504">
    <property type="entry name" value="Peptidase_S1_PA_chymotrypsin"/>
</dbReference>
<dbReference type="InterPro" id="IPR009003">
    <property type="entry name" value="Peptidase_S1_PA"/>
</dbReference>
<protein>
    <recommendedName>
        <fullName evidence="3">Glyoxysomal processing protease, glyoxysomal</fullName>
    </recommendedName>
</protein>
<sequence length="688" mass="74507">MEVLPNVAAYSRNFAVMVRSLGPDPKGFKMRNHPFHLHQTGITTLSASGILLPAGCLSTRPPIFDHVCGIHGHHGHLVVTTASLVEPFLSPEYRNKATQEFSPKLISSAHVDVLVEVDVTASSIALQSLVGGENILQSSSWDVGFSFASQDDNNETMLPTLSQMVKSISRIAILGVSGLELKNILPLNISQDQQRGDLLLAMGSPFGIMSPLHFLNSVSFGTVANCCSSCSVQNSLLLVDIRGLPGMEGGPVFDRHACLIGMLTCPLRQKNSNTEIQLVITWNAITIAWGKQLQESQDSQQELTGRYLDKESSVLHDFAYPKASRCLPEIDSLYHVTSLGRAMSSIVLISVGGSWASGTILNRQGLILTNAHVLEPWRFVGKSLVNLMKKRTAILAEDKFCFSEREEETIEQENRRLLSSVSGTLSSYGVVAHGIPSLGPCQNYGKISVRLHHMGVQFWSDATVVYVSKGPLDVALLQLDCVSSQLCAINPEFNCPSIGLPVHVIGHGLFGPQSDLCSSVSTGVVSHVVRLPGPFHIEESGNMEIEKASVPVMLQTTAAVHPGASGGAVVNSDGHMIGLITSNAKHGDRSTIPHLNFCIPCAALLPIFRFSDERNFSILKVLDEPNDLLSSVWALLPPSELQNASDSHKNNHESKGSRFSKFLAEKHLGVDAEKGLTYLIKDKPPSKM</sequence>
<dbReference type="SUPFAM" id="SSF50494">
    <property type="entry name" value="Trypsin-like serine proteases"/>
    <property type="match status" value="2"/>
</dbReference>
<dbReference type="PANTHER" id="PTHR21004">
    <property type="entry name" value="SERINE PROTEASE-RELATED"/>
    <property type="match status" value="1"/>
</dbReference>
<accession>A0A8J5EXE3</accession>
<dbReference type="AlphaFoldDB" id="A0A8J5EXE3"/>
<name>A0A8J5EXE3_ZINOF</name>
<dbReference type="GO" id="GO:0005777">
    <property type="term" value="C:peroxisome"/>
    <property type="evidence" value="ECO:0007669"/>
    <property type="project" value="InterPro"/>
</dbReference>
<evidence type="ECO:0008006" key="3">
    <source>
        <dbReference type="Google" id="ProtNLM"/>
    </source>
</evidence>
<dbReference type="FunFam" id="2.40.10.10:FF:000096">
    <property type="entry name" value="Glyoxysomal processing protease glyoxysomal"/>
    <property type="match status" value="1"/>
</dbReference>
<dbReference type="InterPro" id="IPR039245">
    <property type="entry name" value="TYSND1/DEG15"/>
</dbReference>
<dbReference type="GO" id="GO:0004252">
    <property type="term" value="F:serine-type endopeptidase activity"/>
    <property type="evidence" value="ECO:0007669"/>
    <property type="project" value="InterPro"/>
</dbReference>
<evidence type="ECO:0000313" key="1">
    <source>
        <dbReference type="EMBL" id="KAG6476426.1"/>
    </source>
</evidence>
<dbReference type="GO" id="GO:0016485">
    <property type="term" value="P:protein processing"/>
    <property type="evidence" value="ECO:0007669"/>
    <property type="project" value="InterPro"/>
</dbReference>
<evidence type="ECO:0000313" key="2">
    <source>
        <dbReference type="Proteomes" id="UP000734854"/>
    </source>
</evidence>
<reference evidence="1 2" key="1">
    <citation type="submission" date="2020-08" db="EMBL/GenBank/DDBJ databases">
        <title>Plant Genome Project.</title>
        <authorList>
            <person name="Zhang R.-G."/>
        </authorList>
    </citation>
    <scope>NUCLEOTIDE SEQUENCE [LARGE SCALE GENOMIC DNA]</scope>
    <source>
        <tissue evidence="1">Rhizome</tissue>
    </source>
</reference>
<dbReference type="EMBL" id="JACMSC010000018">
    <property type="protein sequence ID" value="KAG6476426.1"/>
    <property type="molecule type" value="Genomic_DNA"/>
</dbReference>
<organism evidence="1 2">
    <name type="scientific">Zingiber officinale</name>
    <name type="common">Ginger</name>
    <name type="synonym">Amomum zingiber</name>
    <dbReference type="NCBI Taxonomy" id="94328"/>
    <lineage>
        <taxon>Eukaryota</taxon>
        <taxon>Viridiplantae</taxon>
        <taxon>Streptophyta</taxon>
        <taxon>Embryophyta</taxon>
        <taxon>Tracheophyta</taxon>
        <taxon>Spermatophyta</taxon>
        <taxon>Magnoliopsida</taxon>
        <taxon>Liliopsida</taxon>
        <taxon>Zingiberales</taxon>
        <taxon>Zingiberaceae</taxon>
        <taxon>Zingiber</taxon>
    </lineage>
</organism>
<dbReference type="Pfam" id="PF13365">
    <property type="entry name" value="Trypsin_2"/>
    <property type="match status" value="2"/>
</dbReference>
<dbReference type="PANTHER" id="PTHR21004:SF0">
    <property type="entry name" value="PEROXISOMAL LEADER PEPTIDE-PROCESSING PROTEASE"/>
    <property type="match status" value="1"/>
</dbReference>
<gene>
    <name evidence="1" type="ORF">ZIOFF_065667</name>
</gene>
<keyword evidence="2" id="KW-1185">Reference proteome</keyword>
<comment type="caution">
    <text evidence="1">The sequence shown here is derived from an EMBL/GenBank/DDBJ whole genome shotgun (WGS) entry which is preliminary data.</text>
</comment>
<proteinExistence type="predicted"/>
<dbReference type="Gene3D" id="2.40.10.10">
    <property type="entry name" value="Trypsin-like serine proteases"/>
    <property type="match status" value="3"/>
</dbReference>
<dbReference type="Proteomes" id="UP000734854">
    <property type="component" value="Unassembled WGS sequence"/>
</dbReference>